<dbReference type="InterPro" id="IPR018523">
    <property type="entry name" value="Isocitrate_lyase_ph_CS"/>
</dbReference>
<keyword evidence="1" id="KW-0456">Lyase</keyword>
<dbReference type="PROSITE" id="PS00161">
    <property type="entry name" value="ISOCITRATE_LYASE"/>
    <property type="match status" value="1"/>
</dbReference>
<dbReference type="PANTHER" id="PTHR42905:SF5">
    <property type="entry name" value="CARBOXYVINYL-CARBOXYPHOSPHONATE PHOSPHORYLMUTASE, CHLOROPLASTIC"/>
    <property type="match status" value="1"/>
</dbReference>
<dbReference type="Pfam" id="PF13714">
    <property type="entry name" value="PEP_mutase"/>
    <property type="match status" value="1"/>
</dbReference>
<dbReference type="Proteomes" id="UP001370590">
    <property type="component" value="Unassembled WGS sequence"/>
</dbReference>
<dbReference type="RefSeq" id="WP_339960955.1">
    <property type="nucleotide sequence ID" value="NZ_JAWMWH010000003.1"/>
</dbReference>
<keyword evidence="2" id="KW-1185">Reference proteome</keyword>
<proteinExistence type="predicted"/>
<organism evidence="1 2">
    <name type="scientific">Nicoliella lavandulae</name>
    <dbReference type="NCBI Taxonomy" id="3082954"/>
    <lineage>
        <taxon>Bacteria</taxon>
        <taxon>Bacillati</taxon>
        <taxon>Bacillota</taxon>
        <taxon>Bacilli</taxon>
        <taxon>Lactobacillales</taxon>
        <taxon>Lactobacillaceae</taxon>
        <taxon>Nicoliella</taxon>
    </lineage>
</organism>
<dbReference type="GO" id="GO:0016829">
    <property type="term" value="F:lyase activity"/>
    <property type="evidence" value="ECO:0007669"/>
    <property type="project" value="UniProtKB-KW"/>
</dbReference>
<dbReference type="InterPro" id="IPR015813">
    <property type="entry name" value="Pyrv/PenolPyrv_kinase-like_dom"/>
</dbReference>
<dbReference type="EMBL" id="JAWMWH010000003">
    <property type="protein sequence ID" value="MEJ6401108.1"/>
    <property type="molecule type" value="Genomic_DNA"/>
</dbReference>
<dbReference type="CDD" id="cd00377">
    <property type="entry name" value="ICL_PEPM"/>
    <property type="match status" value="1"/>
</dbReference>
<name>A0ABU8SMJ4_9LACO</name>
<dbReference type="Gene3D" id="3.20.20.60">
    <property type="entry name" value="Phosphoenolpyruvate-binding domains"/>
    <property type="match status" value="1"/>
</dbReference>
<evidence type="ECO:0000313" key="2">
    <source>
        <dbReference type="Proteomes" id="UP001370590"/>
    </source>
</evidence>
<evidence type="ECO:0000313" key="1">
    <source>
        <dbReference type="EMBL" id="MEJ6401108.1"/>
    </source>
</evidence>
<dbReference type="PANTHER" id="PTHR42905">
    <property type="entry name" value="PHOSPHOENOLPYRUVATE CARBOXYLASE"/>
    <property type="match status" value="1"/>
</dbReference>
<reference evidence="1 2" key="1">
    <citation type="submission" date="2023-10" db="EMBL/GenBank/DDBJ databases">
        <title>Nicoliella lavandulae sp. nov. isolated from Lavandula angustifolia flowers.</title>
        <authorList>
            <person name="Alcantara C."/>
            <person name="Zuniga M."/>
            <person name="Landete J.M."/>
            <person name="Monedero V."/>
        </authorList>
    </citation>
    <scope>NUCLEOTIDE SEQUENCE [LARGE SCALE GENOMIC DNA]</scope>
    <source>
        <strain evidence="1 2">Es01</strain>
    </source>
</reference>
<comment type="caution">
    <text evidence="1">The sequence shown here is derived from an EMBL/GenBank/DDBJ whole genome shotgun (WGS) entry which is preliminary data.</text>
</comment>
<dbReference type="InterPro" id="IPR040442">
    <property type="entry name" value="Pyrv_kinase-like_dom_sf"/>
</dbReference>
<sequence length="310" mass="34315">MKTFEKERQDFNKLIYGDKILSMVVAPDALAAKIAEKEGFQSIFVAGYTTSASSLSLPDRGILDFGQMLSKIKEIISAVNIPVFADADTGYGDNENVARTTRAYESAGASGMFIEDQAWPKRCGHMAGKSVVPAEELASKIKAACNARQNKDFLIMARTDARQMNGLADAIRRGQLYKEAGADMIFIEAPQSKEELKYIADTFKGTPLMANMIEGWATPMTSTAELEEMGYSFVVHPTALTYAHAYADKEFLRGLHQIGQTKDTKKHMIKFNEFNHFVGLDSLNQLESNYSNEAMETMINSINKKGAEQL</sequence>
<gene>
    <name evidence="1" type="ORF">R4146_08130</name>
</gene>
<dbReference type="SUPFAM" id="SSF51621">
    <property type="entry name" value="Phosphoenolpyruvate/pyruvate domain"/>
    <property type="match status" value="1"/>
</dbReference>
<dbReference type="InterPro" id="IPR039556">
    <property type="entry name" value="ICL/PEPM"/>
</dbReference>
<protein>
    <submittedName>
        <fullName evidence="1">Isocitrate lyase/PEP mutase family protein</fullName>
    </submittedName>
</protein>
<accession>A0ABU8SMJ4</accession>